<evidence type="ECO:0000313" key="2">
    <source>
        <dbReference type="Proteomes" id="UP001165685"/>
    </source>
</evidence>
<dbReference type="Pfam" id="PF04463">
    <property type="entry name" value="2-thiour_desulf"/>
    <property type="match status" value="1"/>
</dbReference>
<protein>
    <submittedName>
        <fullName evidence="1">DUF523 domain-containing protein</fullName>
    </submittedName>
</protein>
<accession>A0ABT4TN58</accession>
<gene>
    <name evidence="1" type="ORF">O4U47_13560</name>
</gene>
<sequence length="181" mass="18949">MYKVLVSACLMGRKVRFDGRAKTSGHPVLERWRAERRLVPHCPEIAGGLAVPRPPAEIAGAAGAEAVLDGAAAIVTPEGQDVTGQFVSGARAALETARSQGVRLAVLKDGSPSCGTRSVYDGSFTGAKVTGPGVTSYLLSDSGIPVFTEDEIDAAEAYLKSLEHEEPEEPEIPFWGLGADS</sequence>
<evidence type="ECO:0000313" key="1">
    <source>
        <dbReference type="EMBL" id="MDA2805542.1"/>
    </source>
</evidence>
<dbReference type="EMBL" id="JAQFWP010000022">
    <property type="protein sequence ID" value="MDA2805542.1"/>
    <property type="molecule type" value="Genomic_DNA"/>
</dbReference>
<keyword evidence="2" id="KW-1185">Reference proteome</keyword>
<reference evidence="1" key="1">
    <citation type="submission" date="2023-01" db="EMBL/GenBank/DDBJ databases">
        <title>Draft genome sequence of Nocardiopsis sp. LSu2-4 isolated from halophytes.</title>
        <authorList>
            <person name="Duangmal K."/>
            <person name="Chantavorakit T."/>
        </authorList>
    </citation>
    <scope>NUCLEOTIDE SEQUENCE</scope>
    <source>
        <strain evidence="1">LSu2-4</strain>
    </source>
</reference>
<dbReference type="InterPro" id="IPR007553">
    <property type="entry name" value="2-thiour_desulf"/>
</dbReference>
<name>A0ABT4TN58_9ACTN</name>
<comment type="caution">
    <text evidence="1">The sequence shown here is derived from an EMBL/GenBank/DDBJ whole genome shotgun (WGS) entry which is preliminary data.</text>
</comment>
<organism evidence="1 2">
    <name type="scientific">Nocardiopsis suaedae</name>
    <dbReference type="NCBI Taxonomy" id="3018444"/>
    <lineage>
        <taxon>Bacteria</taxon>
        <taxon>Bacillati</taxon>
        <taxon>Actinomycetota</taxon>
        <taxon>Actinomycetes</taxon>
        <taxon>Streptosporangiales</taxon>
        <taxon>Nocardiopsidaceae</taxon>
        <taxon>Nocardiopsis</taxon>
    </lineage>
</organism>
<dbReference type="RefSeq" id="WP_270678196.1">
    <property type="nucleotide sequence ID" value="NZ_JAQFWP010000022.1"/>
</dbReference>
<proteinExistence type="predicted"/>
<dbReference type="Proteomes" id="UP001165685">
    <property type="component" value="Unassembled WGS sequence"/>
</dbReference>
<dbReference type="PANTHER" id="PTHR30087">
    <property type="entry name" value="INNER MEMBRANE PROTEIN"/>
    <property type="match status" value="1"/>
</dbReference>
<dbReference type="PANTHER" id="PTHR30087:SF1">
    <property type="entry name" value="HYPOTHETICAL CYTOSOLIC PROTEIN"/>
    <property type="match status" value="1"/>
</dbReference>